<dbReference type="Gene3D" id="3.60.40.10">
    <property type="entry name" value="PPM-type phosphatase domain"/>
    <property type="match status" value="1"/>
</dbReference>
<dbReference type="EMBL" id="AP025732">
    <property type="protein sequence ID" value="BDI14437.1"/>
    <property type="molecule type" value="Genomic_DNA"/>
</dbReference>
<reference evidence="2" key="1">
    <citation type="submission" date="2022-04" db="EMBL/GenBank/DDBJ databases">
        <title>Complete genome sequence of a cyanobacterium, Nostoc sp. SO-36, isolated in Antarctica.</title>
        <authorList>
            <person name="Kanesaki Y."/>
            <person name="Effendi D."/>
            <person name="Sakamoto T."/>
            <person name="Ohtani S."/>
            <person name="Awai K."/>
        </authorList>
    </citation>
    <scope>NUCLEOTIDE SEQUENCE</scope>
    <source>
        <strain evidence="2">SO-36</strain>
    </source>
</reference>
<feature type="domain" description="PPM-type phosphatase" evidence="1">
    <location>
        <begin position="236"/>
        <end position="488"/>
    </location>
</feature>
<sequence length="491" mass="55292">MVKQYLWVEGQGIENYHVGDLLLNRFLVKSSKVLLDTRPEQSIEAQIFDPASVQPYLKLFPYCPHIPQPYCVLYLEEKQSHQEVLLLDQAPIGKCDLSTEENLELSHRYAQPLELAWKGASALRQINWLWQIAQLWQPLAEQKVSSSLLQPNLIRVESSLVRLLELRQDREATPSLAELGQMWQQWLPTANNAIKSALSSLCLQMIEGQIQKIDQLINILDEFLQQSAIAHKFTFTVAAQTDQGLTRQSNEDTYYVTDRETFSNLPLTIVCDGMGGHAGGEVASSVAVEAIAQHLQGVNIASENTTSLVIKLHEGIYKANDLINQSNNQDHRRDYQRMGTTIVMALACPPKMYIANIGDSRAYLINRSGCYQVTTDDNMGCRLVRLGMSFYRDSFSHSNSAQLIQALGVSSSKVLHPRIRQFVIDEDCIFLLCSDGLSDNNRVEEYWETEILPVLAGEIDLTVASRRLIDLANHLNGHDNVTVSLVYCQVS</sequence>
<proteinExistence type="predicted"/>
<keyword evidence="3" id="KW-1185">Reference proteome</keyword>
<name>A0ABM7YUX8_NOSCO</name>
<organism evidence="2 3">
    <name type="scientific">Nostoc cf. commune SO-36</name>
    <dbReference type="NCBI Taxonomy" id="449208"/>
    <lineage>
        <taxon>Bacteria</taxon>
        <taxon>Bacillati</taxon>
        <taxon>Cyanobacteriota</taxon>
        <taxon>Cyanophyceae</taxon>
        <taxon>Nostocales</taxon>
        <taxon>Nostocaceae</taxon>
        <taxon>Nostoc</taxon>
    </lineage>
</organism>
<dbReference type="InterPro" id="IPR015655">
    <property type="entry name" value="PP2C"/>
</dbReference>
<dbReference type="SUPFAM" id="SSF81606">
    <property type="entry name" value="PP2C-like"/>
    <property type="match status" value="1"/>
</dbReference>
<evidence type="ECO:0000313" key="3">
    <source>
        <dbReference type="Proteomes" id="UP001055453"/>
    </source>
</evidence>
<dbReference type="Proteomes" id="UP001055453">
    <property type="component" value="Chromosome"/>
</dbReference>
<dbReference type="PANTHER" id="PTHR13832:SF827">
    <property type="entry name" value="PROTEIN PHOSPHATASE 1L"/>
    <property type="match status" value="1"/>
</dbReference>
<dbReference type="Pfam" id="PF13672">
    <property type="entry name" value="PP2C_2"/>
    <property type="match status" value="1"/>
</dbReference>
<evidence type="ECO:0000313" key="2">
    <source>
        <dbReference type="EMBL" id="BDI14437.1"/>
    </source>
</evidence>
<protein>
    <recommendedName>
        <fullName evidence="1">PPM-type phosphatase domain-containing protein</fullName>
    </recommendedName>
</protein>
<dbReference type="InterPro" id="IPR036457">
    <property type="entry name" value="PPM-type-like_dom_sf"/>
</dbReference>
<dbReference type="SMART" id="SM00332">
    <property type="entry name" value="PP2Cc"/>
    <property type="match status" value="1"/>
</dbReference>
<dbReference type="PANTHER" id="PTHR13832">
    <property type="entry name" value="PROTEIN PHOSPHATASE 2C"/>
    <property type="match status" value="1"/>
</dbReference>
<dbReference type="InterPro" id="IPR001932">
    <property type="entry name" value="PPM-type_phosphatase-like_dom"/>
</dbReference>
<evidence type="ECO:0000259" key="1">
    <source>
        <dbReference type="PROSITE" id="PS51746"/>
    </source>
</evidence>
<accession>A0ABM7YUX8</accession>
<gene>
    <name evidence="2" type="ORF">ANSO36C_02390</name>
</gene>
<dbReference type="PROSITE" id="PS51746">
    <property type="entry name" value="PPM_2"/>
    <property type="match status" value="1"/>
</dbReference>
<dbReference type="SMART" id="SM00331">
    <property type="entry name" value="PP2C_SIG"/>
    <property type="match status" value="1"/>
</dbReference>
<dbReference type="CDD" id="cd00143">
    <property type="entry name" value="PP2Cc"/>
    <property type="match status" value="1"/>
</dbReference>